<evidence type="ECO:0000313" key="2">
    <source>
        <dbReference type="EMBL" id="RDW65321.1"/>
    </source>
</evidence>
<dbReference type="Pfam" id="PF20150">
    <property type="entry name" value="2EXR"/>
    <property type="match status" value="1"/>
</dbReference>
<organism evidence="2 3">
    <name type="scientific">Coleophoma crateriformis</name>
    <dbReference type="NCBI Taxonomy" id="565419"/>
    <lineage>
        <taxon>Eukaryota</taxon>
        <taxon>Fungi</taxon>
        <taxon>Dikarya</taxon>
        <taxon>Ascomycota</taxon>
        <taxon>Pezizomycotina</taxon>
        <taxon>Leotiomycetes</taxon>
        <taxon>Helotiales</taxon>
        <taxon>Dermateaceae</taxon>
        <taxon>Coleophoma</taxon>
    </lineage>
</organism>
<evidence type="ECO:0000259" key="1">
    <source>
        <dbReference type="Pfam" id="PF20150"/>
    </source>
</evidence>
<dbReference type="PANTHER" id="PTHR35910:SF1">
    <property type="entry name" value="2EXR DOMAIN-CONTAINING PROTEIN"/>
    <property type="match status" value="1"/>
</dbReference>
<dbReference type="OrthoDB" id="3473305at2759"/>
<dbReference type="Proteomes" id="UP000256328">
    <property type="component" value="Unassembled WGS sequence"/>
</dbReference>
<dbReference type="EMBL" id="PDLN01000015">
    <property type="protein sequence ID" value="RDW65321.1"/>
    <property type="molecule type" value="Genomic_DNA"/>
</dbReference>
<gene>
    <name evidence="2" type="ORF">BP5796_10013</name>
</gene>
<dbReference type="PANTHER" id="PTHR35910">
    <property type="entry name" value="2EXR DOMAIN-CONTAINING PROTEIN"/>
    <property type="match status" value="1"/>
</dbReference>
<dbReference type="AlphaFoldDB" id="A0A3D8QUG0"/>
<keyword evidence="3" id="KW-1185">Reference proteome</keyword>
<evidence type="ECO:0000313" key="3">
    <source>
        <dbReference type="Proteomes" id="UP000256328"/>
    </source>
</evidence>
<dbReference type="InterPro" id="IPR045518">
    <property type="entry name" value="2EXR"/>
</dbReference>
<protein>
    <recommendedName>
        <fullName evidence="1">2EXR domain-containing protein</fullName>
    </recommendedName>
</protein>
<sequence length="225" mass="25907">MSTEAFHLFPNLPVEIRLKVWNYILKEPRVVDISCERGLPPNSRRYAKSFNSKPPPPALLYVNREARYEALAVYQPYFRTEYSTRCTYLNCDQDAVKLHDSTLTYFGKQELNCVQTMIIEVSDYSYFGSYYMETLKLMSNLKNLELISSDGVKYSWNEADDQYVWFLQGEFEEAMAADPGWECPRVRIVSLHTGAEMAVVDGGASIPGWVNESVPFLLEGVWHIP</sequence>
<feature type="domain" description="2EXR" evidence="1">
    <location>
        <begin position="6"/>
        <end position="95"/>
    </location>
</feature>
<accession>A0A3D8QUG0</accession>
<comment type="caution">
    <text evidence="2">The sequence shown here is derived from an EMBL/GenBank/DDBJ whole genome shotgun (WGS) entry which is preliminary data.</text>
</comment>
<name>A0A3D8QUG0_9HELO</name>
<reference evidence="2 3" key="1">
    <citation type="journal article" date="2018" name="IMA Fungus">
        <title>IMA Genome-F 9: Draft genome sequence of Annulohypoxylon stygium, Aspergillus mulundensis, Berkeleyomyces basicola (syn. Thielaviopsis basicola), Ceratocystis smalleyi, two Cercospora beticola strains, Coleophoma cylindrospora, Fusarium fracticaudum, Phialophora cf. hyalina, and Morchella septimelata.</title>
        <authorList>
            <person name="Wingfield B.D."/>
            <person name="Bills G.F."/>
            <person name="Dong Y."/>
            <person name="Huang W."/>
            <person name="Nel W.J."/>
            <person name="Swalarsk-Parry B.S."/>
            <person name="Vaghefi N."/>
            <person name="Wilken P.M."/>
            <person name="An Z."/>
            <person name="de Beer Z.W."/>
            <person name="De Vos L."/>
            <person name="Chen L."/>
            <person name="Duong T.A."/>
            <person name="Gao Y."/>
            <person name="Hammerbacher A."/>
            <person name="Kikkert J.R."/>
            <person name="Li Y."/>
            <person name="Li H."/>
            <person name="Li K."/>
            <person name="Li Q."/>
            <person name="Liu X."/>
            <person name="Ma X."/>
            <person name="Naidoo K."/>
            <person name="Pethybridge S.J."/>
            <person name="Sun J."/>
            <person name="Steenkamp E.T."/>
            <person name="van der Nest M.A."/>
            <person name="van Wyk S."/>
            <person name="Wingfield M.J."/>
            <person name="Xiong C."/>
            <person name="Yue Q."/>
            <person name="Zhang X."/>
        </authorList>
    </citation>
    <scope>NUCLEOTIDE SEQUENCE [LARGE SCALE GENOMIC DNA]</scope>
    <source>
        <strain evidence="2 3">BP5796</strain>
    </source>
</reference>
<proteinExistence type="predicted"/>